<dbReference type="FunFam" id="1.10.472.80:FF:000018">
    <property type="entry name" value="TBC1 domain family member 2B"/>
    <property type="match status" value="1"/>
</dbReference>
<organism evidence="5 6">
    <name type="scientific">Oncorhynchus kisutch</name>
    <name type="common">Coho salmon</name>
    <name type="synonym">Salmo kisutch</name>
    <dbReference type="NCBI Taxonomy" id="8019"/>
    <lineage>
        <taxon>Eukaryota</taxon>
        <taxon>Metazoa</taxon>
        <taxon>Chordata</taxon>
        <taxon>Craniata</taxon>
        <taxon>Vertebrata</taxon>
        <taxon>Euteleostomi</taxon>
        <taxon>Actinopterygii</taxon>
        <taxon>Neopterygii</taxon>
        <taxon>Teleostei</taxon>
        <taxon>Protacanthopterygii</taxon>
        <taxon>Salmoniformes</taxon>
        <taxon>Salmonidae</taxon>
        <taxon>Salmoninae</taxon>
        <taxon>Oncorhynchus</taxon>
    </lineage>
</organism>
<dbReference type="SUPFAM" id="SSF47923">
    <property type="entry name" value="Ypt/Rab-GAP domain of gyp1p"/>
    <property type="match status" value="2"/>
</dbReference>
<dbReference type="Ensembl" id="ENSOKIT00005059546.1">
    <property type="protein sequence ID" value="ENSOKIP00005056046.1"/>
    <property type="gene ID" value="ENSOKIG00005023978.1"/>
</dbReference>
<dbReference type="FunFam" id="2.30.29.30:FF:000248">
    <property type="entry name" value="TBC1 domain family member 2A isoform X1"/>
    <property type="match status" value="1"/>
</dbReference>
<evidence type="ECO:0000256" key="2">
    <source>
        <dbReference type="SAM" id="MobiDB-lite"/>
    </source>
</evidence>
<sequence>MKEQHTPSWKDPNTSQNNFNPTRKEKQVRCYSVTSALRVRKQVQGGANSYGTHCMCIRCSSMLALSTFGVNLVPPRSMRRFFNVSCQKELTGRDGMNDIAFLNKDGDSFPTESRKQSPVVSAAATLCGYLDKLSGPLKVWRSLWFIYEEKECQLVYYKCAQDVNPLGWIDLSNAILGDIPQADQGTFYIQTPERTFTLKAVNCESMIYWLKQLQLKRWHHGNISGKLGMVTSHHALRRYATLSDVLLRHTPTGIHKEYLLRSRSSQELSHSLSWEELWDPFLPLKDIQAPPYFDQDKSPPKTNIEPSGPKTQWVQEIEAPKGHQSSLSSEGSSSNPADKTASPQQEEPPDTASLQQEVLSLAGQVKAQKDLVSLLQKALELAQQEKLTPAVESPRSECEWKSSNSQPWNQGECNTDHSYGLQVAPLLRHDCVAESQDHLRLLAERNQAERELVLRLSQQVAESLADPQRSLVRGWTVLETQEQLRQEIRNLKDNIEAYKTQNTYLNAEIYKLTKEWRKSTEQEKCLMIKCAHLEAKVFRMESRSLTVLFKLQESRGLERHREAIKTLITDTLREGGRDILELNPAREYDEYGFRISTDIQMDDMKLLAKLQALGIHSHDPPQQQNDGEEERDSERLWGRWAQHFDGRRSDKAVASPKLKGLLRKGVPYHYRRRVWRWIVWSRTRSLRERQPHWYQQICFRSQAASAHRVSQQIWLDLETTLTGNRHFSFPAKRAVRQLHRILLAFSCHNRSVGYCQGLNRLAAMALLVLQSEEDAFWCLVAIVETIMPQDFYGKTLTASQVEQRVLKDFIAEKMPRLTAHFHCHGVDVSLVTSDWFLAAFVERLTSDVLLRIWDAFLYEGTKVIFRYALALFKYTEEDVLKIHHSVDIYQYLRFITRTITDSRRLTTIAFCDMNPFPFRLLRQRRALHLQCVHVQLSELERIQRELGRERRQHKDRELGLVSSEDEGDT</sequence>
<feature type="compositionally biased region" description="Polar residues" evidence="2">
    <location>
        <begin position="11"/>
        <end position="21"/>
    </location>
</feature>
<dbReference type="SMART" id="SM00233">
    <property type="entry name" value="PH"/>
    <property type="match status" value="1"/>
</dbReference>
<reference evidence="5" key="1">
    <citation type="submission" date="2025-08" db="UniProtKB">
        <authorList>
            <consortium name="Ensembl"/>
        </authorList>
    </citation>
    <scope>IDENTIFICATION</scope>
</reference>
<dbReference type="Gene3D" id="1.10.8.270">
    <property type="entry name" value="putative rabgap domain of human tbc1 domain family member 14 like domains"/>
    <property type="match status" value="1"/>
</dbReference>
<evidence type="ECO:0000256" key="1">
    <source>
        <dbReference type="SAM" id="Coils"/>
    </source>
</evidence>
<feature type="coiled-coil region" evidence="1">
    <location>
        <begin position="481"/>
        <end position="508"/>
    </location>
</feature>
<dbReference type="InterPro" id="IPR035969">
    <property type="entry name" value="Rab-GAP_TBC_sf"/>
</dbReference>
<dbReference type="GO" id="GO:0031267">
    <property type="term" value="F:small GTPase binding"/>
    <property type="evidence" value="ECO:0007669"/>
    <property type="project" value="TreeGrafter"/>
</dbReference>
<proteinExistence type="predicted"/>
<keyword evidence="6" id="KW-1185">Reference proteome</keyword>
<dbReference type="SMART" id="SM00164">
    <property type="entry name" value="TBC"/>
    <property type="match status" value="1"/>
</dbReference>
<dbReference type="PANTHER" id="PTHR47219:SF20">
    <property type="entry name" value="TBC1 DOMAIN FAMILY MEMBER 2B"/>
    <property type="match status" value="1"/>
</dbReference>
<feature type="compositionally biased region" description="Polar residues" evidence="2">
    <location>
        <begin position="335"/>
        <end position="345"/>
    </location>
</feature>
<dbReference type="Gene3D" id="1.10.472.80">
    <property type="entry name" value="Ypt/Rab-GAP domain of gyp1p, domain 3"/>
    <property type="match status" value="1"/>
</dbReference>
<keyword evidence="1" id="KW-0175">Coiled coil</keyword>
<dbReference type="Pfam" id="PF00169">
    <property type="entry name" value="PH"/>
    <property type="match status" value="1"/>
</dbReference>
<feature type="compositionally biased region" description="Polar residues" evidence="2">
    <location>
        <begin position="300"/>
        <end position="314"/>
    </location>
</feature>
<dbReference type="InterPro" id="IPR001849">
    <property type="entry name" value="PH_domain"/>
</dbReference>
<dbReference type="Gene3D" id="2.30.29.30">
    <property type="entry name" value="Pleckstrin-homology domain (PH domain)/Phosphotyrosine-binding domain (PTB)"/>
    <property type="match status" value="1"/>
</dbReference>
<dbReference type="PROSITE" id="PS50086">
    <property type="entry name" value="TBC_RABGAP"/>
    <property type="match status" value="1"/>
</dbReference>
<evidence type="ECO:0000313" key="5">
    <source>
        <dbReference type="Ensembl" id="ENSOKIP00005056046.1"/>
    </source>
</evidence>
<feature type="region of interest" description="Disordered" evidence="2">
    <location>
        <begin position="1"/>
        <end position="26"/>
    </location>
</feature>
<dbReference type="Pfam" id="PF00566">
    <property type="entry name" value="RabGAP-TBC"/>
    <property type="match status" value="1"/>
</dbReference>
<dbReference type="InterPro" id="IPR011993">
    <property type="entry name" value="PH-like_dom_sf"/>
</dbReference>
<dbReference type="GO" id="GO:0005096">
    <property type="term" value="F:GTPase activator activity"/>
    <property type="evidence" value="ECO:0007669"/>
    <property type="project" value="TreeGrafter"/>
</dbReference>
<feature type="domain" description="PH" evidence="3">
    <location>
        <begin position="123"/>
        <end position="218"/>
    </location>
</feature>
<gene>
    <name evidence="5" type="primary">LOC109901019</name>
</gene>
<feature type="compositionally biased region" description="Low complexity" evidence="2">
    <location>
        <begin position="325"/>
        <end position="334"/>
    </location>
</feature>
<reference evidence="5" key="2">
    <citation type="submission" date="2025-09" db="UniProtKB">
        <authorList>
            <consortium name="Ensembl"/>
        </authorList>
    </citation>
    <scope>IDENTIFICATION</scope>
</reference>
<dbReference type="PROSITE" id="PS50003">
    <property type="entry name" value="PH_DOMAIN"/>
    <property type="match status" value="1"/>
</dbReference>
<accession>A0A8C7HBK2</accession>
<protein>
    <submittedName>
        <fullName evidence="5">TBC1 domain family member 2A</fullName>
    </submittedName>
</protein>
<name>A0A8C7HBK2_ONCKI</name>
<dbReference type="SUPFAM" id="SSF50729">
    <property type="entry name" value="PH domain-like"/>
    <property type="match status" value="1"/>
</dbReference>
<feature type="region of interest" description="Disordered" evidence="2">
    <location>
        <begin position="289"/>
        <end position="353"/>
    </location>
</feature>
<dbReference type="FunFam" id="1.10.8.270:FF:000026">
    <property type="entry name" value="TBC (Tre-2/Bub2/Cdc16) domain family"/>
    <property type="match status" value="1"/>
</dbReference>
<dbReference type="Proteomes" id="UP000694557">
    <property type="component" value="Unassembled WGS sequence"/>
</dbReference>
<dbReference type="GeneTree" id="ENSGT00940000159937"/>
<feature type="domain" description="Rab-GAP TBC" evidence="4">
    <location>
        <begin position="665"/>
        <end position="860"/>
    </location>
</feature>
<evidence type="ECO:0000259" key="4">
    <source>
        <dbReference type="PROSITE" id="PS50086"/>
    </source>
</evidence>
<dbReference type="InterPro" id="IPR050302">
    <property type="entry name" value="Rab_GAP_TBC_domain"/>
</dbReference>
<dbReference type="PANTHER" id="PTHR47219">
    <property type="entry name" value="RAB GTPASE-ACTIVATING PROTEIN 1-LIKE"/>
    <property type="match status" value="1"/>
</dbReference>
<evidence type="ECO:0000313" key="6">
    <source>
        <dbReference type="Proteomes" id="UP000694557"/>
    </source>
</evidence>
<dbReference type="InterPro" id="IPR000195">
    <property type="entry name" value="Rab-GAP-TBC_dom"/>
</dbReference>
<evidence type="ECO:0000259" key="3">
    <source>
        <dbReference type="PROSITE" id="PS50003"/>
    </source>
</evidence>
<dbReference type="AlphaFoldDB" id="A0A8C7HBK2"/>